<proteinExistence type="predicted"/>
<feature type="region of interest" description="Disordered" evidence="1">
    <location>
        <begin position="104"/>
        <end position="135"/>
    </location>
</feature>
<name>A0A4R0YPP9_9GAMM</name>
<protein>
    <submittedName>
        <fullName evidence="2">DUF3301 domain-containing protein</fullName>
    </submittedName>
</protein>
<accession>A0A4R0YPP9</accession>
<reference evidence="2 3" key="1">
    <citation type="submission" date="2019-02" db="EMBL/GenBank/DDBJ databases">
        <title>Dyella amyloliquefaciens sp. nov., isolated from forest soil.</title>
        <authorList>
            <person name="Gao Z.-H."/>
            <person name="Qiu L.-H."/>
        </authorList>
    </citation>
    <scope>NUCLEOTIDE SEQUENCE [LARGE SCALE GENOMIC DNA]</scope>
    <source>
        <strain evidence="2 3">KACC 12747</strain>
    </source>
</reference>
<comment type="caution">
    <text evidence="2">The sequence shown here is derived from an EMBL/GenBank/DDBJ whole genome shotgun (WGS) entry which is preliminary data.</text>
</comment>
<dbReference type="AlphaFoldDB" id="A0A4R0YPP9"/>
<gene>
    <name evidence="2" type="ORF">EZM97_19025</name>
</gene>
<dbReference type="Proteomes" id="UP000291822">
    <property type="component" value="Unassembled WGS sequence"/>
</dbReference>
<dbReference type="EMBL" id="SJTG01000002">
    <property type="protein sequence ID" value="TCI10927.1"/>
    <property type="molecule type" value="Genomic_DNA"/>
</dbReference>
<dbReference type="InterPro" id="IPR021732">
    <property type="entry name" value="DUF3301"/>
</dbReference>
<evidence type="ECO:0000256" key="1">
    <source>
        <dbReference type="SAM" id="MobiDB-lite"/>
    </source>
</evidence>
<evidence type="ECO:0000313" key="2">
    <source>
        <dbReference type="EMBL" id="TCI10927.1"/>
    </source>
</evidence>
<dbReference type="RefSeq" id="WP_131409432.1">
    <property type="nucleotide sequence ID" value="NZ_SJTG01000002.1"/>
</dbReference>
<organism evidence="2 3">
    <name type="scientific">Dyella soli</name>
    <dbReference type="NCBI Taxonomy" id="522319"/>
    <lineage>
        <taxon>Bacteria</taxon>
        <taxon>Pseudomonadati</taxon>
        <taxon>Pseudomonadota</taxon>
        <taxon>Gammaproteobacteria</taxon>
        <taxon>Lysobacterales</taxon>
        <taxon>Rhodanobacteraceae</taxon>
        <taxon>Dyella</taxon>
    </lineage>
</organism>
<evidence type="ECO:0000313" key="3">
    <source>
        <dbReference type="Proteomes" id="UP000291822"/>
    </source>
</evidence>
<dbReference type="Pfam" id="PF11743">
    <property type="entry name" value="DUF3301"/>
    <property type="match status" value="1"/>
</dbReference>
<sequence>MSELSDLFLLLVLLSIIGLWLKLSRARELATQEARGQCRQHGLQLLDESVGLRSLRPRRVHGGWLLERCYTFEVSIDGNDREPGRLWMIGRTLTGLSLPTIQSHLPGTRSDHVPPAGESNVVPLRPRMRDDNRLH</sequence>
<keyword evidence="3" id="KW-1185">Reference proteome</keyword>